<dbReference type="GO" id="GO:0005783">
    <property type="term" value="C:endoplasmic reticulum"/>
    <property type="evidence" value="ECO:0007669"/>
    <property type="project" value="TreeGrafter"/>
</dbReference>
<keyword evidence="1" id="KW-0106">Calcium</keyword>
<dbReference type="SUPFAM" id="SSF47473">
    <property type="entry name" value="EF-hand"/>
    <property type="match status" value="1"/>
</dbReference>
<dbReference type="PROSITE" id="PS00018">
    <property type="entry name" value="EF_HAND_1"/>
    <property type="match status" value="4"/>
</dbReference>
<accession>A0A6S7LAX0</accession>
<dbReference type="InterPro" id="IPR018247">
    <property type="entry name" value="EF_Hand_1_Ca_BS"/>
</dbReference>
<dbReference type="GO" id="GO:0005509">
    <property type="term" value="F:calcium ion binding"/>
    <property type="evidence" value="ECO:0007669"/>
    <property type="project" value="InterPro"/>
</dbReference>
<dbReference type="PANTHER" id="PTHR10827">
    <property type="entry name" value="RETICULOCALBIN"/>
    <property type="match status" value="1"/>
</dbReference>
<dbReference type="InterPro" id="IPR002048">
    <property type="entry name" value="EF_hand_dom"/>
</dbReference>
<feature type="non-terminal residue" evidence="2">
    <location>
        <position position="1"/>
    </location>
</feature>
<evidence type="ECO:0000256" key="1">
    <source>
        <dbReference type="ARBA" id="ARBA00022837"/>
    </source>
</evidence>
<name>A0A6S7LAX0_PARCT</name>
<dbReference type="OrthoDB" id="293868at2759"/>
<dbReference type="Pfam" id="PF13499">
    <property type="entry name" value="EF-hand_7"/>
    <property type="match status" value="1"/>
</dbReference>
<reference evidence="2" key="1">
    <citation type="submission" date="2020-04" db="EMBL/GenBank/DDBJ databases">
        <authorList>
            <person name="Alioto T."/>
            <person name="Alioto T."/>
            <person name="Gomez Garrido J."/>
        </authorList>
    </citation>
    <scope>NUCLEOTIDE SEQUENCE</scope>
    <source>
        <strain evidence="2">A484AB</strain>
    </source>
</reference>
<dbReference type="SMART" id="SM00054">
    <property type="entry name" value="EFh"/>
    <property type="match status" value="4"/>
</dbReference>
<organism evidence="2 3">
    <name type="scientific">Paramuricea clavata</name>
    <name type="common">Red gorgonian</name>
    <name type="synonym">Violescent sea-whip</name>
    <dbReference type="NCBI Taxonomy" id="317549"/>
    <lineage>
        <taxon>Eukaryota</taxon>
        <taxon>Metazoa</taxon>
        <taxon>Cnidaria</taxon>
        <taxon>Anthozoa</taxon>
        <taxon>Octocorallia</taxon>
        <taxon>Malacalcyonacea</taxon>
        <taxon>Plexauridae</taxon>
        <taxon>Paramuricea</taxon>
    </lineage>
</organism>
<dbReference type="PROSITE" id="PS50222">
    <property type="entry name" value="EF_HAND_2"/>
    <property type="match status" value="3"/>
</dbReference>
<protein>
    <submittedName>
        <fullName evidence="2">Calumenin-B-like isoform X1</fullName>
    </submittedName>
</protein>
<comment type="caution">
    <text evidence="2">The sequence shown here is derived from an EMBL/GenBank/DDBJ whole genome shotgun (WGS) entry which is preliminary data.</text>
</comment>
<dbReference type="AlphaFoldDB" id="A0A6S7LAX0"/>
<dbReference type="EMBL" id="CACRXK020016318">
    <property type="protein sequence ID" value="CAB4029659.1"/>
    <property type="molecule type" value="Genomic_DNA"/>
</dbReference>
<dbReference type="Pfam" id="PF13202">
    <property type="entry name" value="EF-hand_5"/>
    <property type="match status" value="1"/>
</dbReference>
<gene>
    <name evidence="2" type="ORF">PACLA_8A080352</name>
</gene>
<evidence type="ECO:0000313" key="2">
    <source>
        <dbReference type="EMBL" id="CAB4029659.1"/>
    </source>
</evidence>
<dbReference type="PANTHER" id="PTHR10827:SF52">
    <property type="entry name" value="IP16409P"/>
    <property type="match status" value="1"/>
</dbReference>
<dbReference type="Proteomes" id="UP001152795">
    <property type="component" value="Unassembled WGS sequence"/>
</dbReference>
<keyword evidence="3" id="KW-1185">Reference proteome</keyword>
<sequence length="165" mass="19243">ALKDQIRKARRKFDAADQDKDGKMNREEYVLFQHPEEAEFMERIAIEEILDEVDKDGDGHISIKEFLGQYGEDQGPEWVAREREHFAKTFDTNGNGKLEFDEIHKWVIPTRGESREEAEHLMEGTDEDASGYLSVDEIILHYDLFVGSKATDHGETLKRMRHDEF</sequence>
<evidence type="ECO:0000313" key="3">
    <source>
        <dbReference type="Proteomes" id="UP001152795"/>
    </source>
</evidence>
<dbReference type="InterPro" id="IPR011992">
    <property type="entry name" value="EF-hand-dom_pair"/>
</dbReference>
<dbReference type="Gene3D" id="1.10.238.10">
    <property type="entry name" value="EF-hand"/>
    <property type="match status" value="2"/>
</dbReference>
<proteinExistence type="predicted"/>